<gene>
    <name evidence="3" type="ORF">F0Q34_16570</name>
</gene>
<organism evidence="3 4">
    <name type="scientific">Teichococcus oryzae</name>
    <dbReference type="NCBI Taxonomy" id="1608942"/>
    <lineage>
        <taxon>Bacteria</taxon>
        <taxon>Pseudomonadati</taxon>
        <taxon>Pseudomonadota</taxon>
        <taxon>Alphaproteobacteria</taxon>
        <taxon>Acetobacterales</taxon>
        <taxon>Roseomonadaceae</taxon>
        <taxon>Roseomonas</taxon>
    </lineage>
</organism>
<protein>
    <submittedName>
        <fullName evidence="3">DUF2786 domain-containing protein</fullName>
    </submittedName>
</protein>
<dbReference type="Pfam" id="PF23771">
    <property type="entry name" value="DUF7168"/>
    <property type="match status" value="1"/>
</dbReference>
<keyword evidence="4" id="KW-1185">Reference proteome</keyword>
<evidence type="ECO:0000259" key="2">
    <source>
        <dbReference type="Pfam" id="PF23771"/>
    </source>
</evidence>
<evidence type="ECO:0000313" key="4">
    <source>
        <dbReference type="Proteomes" id="UP000322110"/>
    </source>
</evidence>
<proteinExistence type="predicted"/>
<dbReference type="AlphaFoldDB" id="A0A5B2TC56"/>
<comment type="caution">
    <text evidence="3">The sequence shown here is derived from an EMBL/GenBank/DDBJ whole genome shotgun (WGS) entry which is preliminary data.</text>
</comment>
<dbReference type="OrthoDB" id="7259266at2"/>
<dbReference type="InterPro" id="IPR024498">
    <property type="entry name" value="DUF2786"/>
</dbReference>
<dbReference type="Proteomes" id="UP000322110">
    <property type="component" value="Unassembled WGS sequence"/>
</dbReference>
<evidence type="ECO:0000313" key="3">
    <source>
        <dbReference type="EMBL" id="KAA2212086.1"/>
    </source>
</evidence>
<accession>A0A5B2TC56</accession>
<dbReference type="Pfam" id="PF10979">
    <property type="entry name" value="DUF2786"/>
    <property type="match status" value="1"/>
</dbReference>
<sequence>MKQLAERERVKARIRALLARTTQNGCTEAEALAAAEMVGRLLQHYALTMDEVALRQTPCVQQSVAWPGIRRRPIDCCIPALARFCDCKVWIQREDGKAAYVFFGMEQDVSLALYLHDVILRSITSESLMFRKNHRHLQGAALAGAQRRYQAGMATRVAERLEALRRTLHDELHRQHSQGRTLILAKDQTVEAAFKATTIRLVKGRGQVIRADHAYRDGYAAGDRVNLNRPLRQQDASLLR</sequence>
<reference evidence="3 4" key="1">
    <citation type="journal article" date="2015" name="Int. J. Syst. Evol. Microbiol.">
        <title>Roseomonas oryzae sp. nov., isolated from paddy rhizosphere soil.</title>
        <authorList>
            <person name="Ramaprasad E.V."/>
            <person name="Sasikala Ch."/>
            <person name="Ramana Ch.V."/>
        </authorList>
    </citation>
    <scope>NUCLEOTIDE SEQUENCE [LARGE SCALE GENOMIC DNA]</scope>
    <source>
        <strain evidence="3 4">KCTC 42542</strain>
    </source>
</reference>
<evidence type="ECO:0000259" key="1">
    <source>
        <dbReference type="Pfam" id="PF10979"/>
    </source>
</evidence>
<feature type="domain" description="DUF2786" evidence="1">
    <location>
        <begin position="9"/>
        <end position="49"/>
    </location>
</feature>
<dbReference type="InterPro" id="IPR055592">
    <property type="entry name" value="DUF7168"/>
</dbReference>
<dbReference type="RefSeq" id="WP_149813358.1">
    <property type="nucleotide sequence ID" value="NZ_VUKA01000011.1"/>
</dbReference>
<dbReference type="EMBL" id="VUKA01000011">
    <property type="protein sequence ID" value="KAA2212086.1"/>
    <property type="molecule type" value="Genomic_DNA"/>
</dbReference>
<name>A0A5B2TC56_9PROT</name>
<feature type="domain" description="DUF7168" evidence="2">
    <location>
        <begin position="66"/>
        <end position="167"/>
    </location>
</feature>